<keyword evidence="1" id="KW-0004">4Fe-4S</keyword>
<dbReference type="Pfam" id="PF13484">
    <property type="entry name" value="Fer4_16"/>
    <property type="match status" value="1"/>
</dbReference>
<dbReference type="PANTHER" id="PTHR30002">
    <property type="entry name" value="EPOXYQUEUOSINE REDUCTASE"/>
    <property type="match status" value="1"/>
</dbReference>
<evidence type="ECO:0000256" key="3">
    <source>
        <dbReference type="ARBA" id="ARBA00022694"/>
    </source>
</evidence>
<keyword evidence="2" id="KW-0963">Cytoplasm</keyword>
<keyword evidence="7" id="KW-0408">Iron</keyword>
<accession>A0A8J6XZW6</accession>
<evidence type="ECO:0000256" key="5">
    <source>
        <dbReference type="ARBA" id="ARBA00022785"/>
    </source>
</evidence>
<dbReference type="InterPro" id="IPR004453">
    <property type="entry name" value="QueG"/>
</dbReference>
<dbReference type="InterPro" id="IPR017900">
    <property type="entry name" value="4Fe4S_Fe_S_CS"/>
</dbReference>
<evidence type="ECO:0000256" key="1">
    <source>
        <dbReference type="ARBA" id="ARBA00022485"/>
    </source>
</evidence>
<organism evidence="10 11">
    <name type="scientific">Candidatus Sulfomarinibacter kjeldsenii</name>
    <dbReference type="NCBI Taxonomy" id="2885994"/>
    <lineage>
        <taxon>Bacteria</taxon>
        <taxon>Pseudomonadati</taxon>
        <taxon>Acidobacteriota</taxon>
        <taxon>Thermoanaerobaculia</taxon>
        <taxon>Thermoanaerobaculales</taxon>
        <taxon>Candidatus Sulfomarinibacteraceae</taxon>
        <taxon>Candidatus Sulfomarinibacter</taxon>
    </lineage>
</organism>
<evidence type="ECO:0000256" key="2">
    <source>
        <dbReference type="ARBA" id="ARBA00022490"/>
    </source>
</evidence>
<evidence type="ECO:0000259" key="9">
    <source>
        <dbReference type="PROSITE" id="PS51379"/>
    </source>
</evidence>
<dbReference type="InterPro" id="IPR017896">
    <property type="entry name" value="4Fe4S_Fe-S-bd"/>
</dbReference>
<dbReference type="GO" id="GO:0051539">
    <property type="term" value="F:4 iron, 4 sulfur cluster binding"/>
    <property type="evidence" value="ECO:0007669"/>
    <property type="project" value="UniProtKB-KW"/>
</dbReference>
<name>A0A8J6XZW6_9BACT</name>
<keyword evidence="6 10" id="KW-0560">Oxidoreductase</keyword>
<dbReference type="Gene3D" id="3.30.70.20">
    <property type="match status" value="1"/>
</dbReference>
<evidence type="ECO:0000313" key="11">
    <source>
        <dbReference type="Proteomes" id="UP000598633"/>
    </source>
</evidence>
<dbReference type="GO" id="GO:0052693">
    <property type="term" value="F:epoxyqueuosine reductase activity"/>
    <property type="evidence" value="ECO:0007669"/>
    <property type="project" value="UniProtKB-EC"/>
</dbReference>
<dbReference type="NCBIfam" id="TIGR00276">
    <property type="entry name" value="tRNA epoxyqueuosine(34) reductase QueG"/>
    <property type="match status" value="1"/>
</dbReference>
<dbReference type="EC" id="1.17.99.6" evidence="10"/>
<keyword evidence="8" id="KW-0411">Iron-sulfur</keyword>
<dbReference type="AlphaFoldDB" id="A0A8J6XZW6"/>
<keyword evidence="5" id="KW-0671">Queuosine biosynthesis</keyword>
<protein>
    <submittedName>
        <fullName evidence="10">tRNA epoxyqueuosine(34) reductase QueG</fullName>
        <ecNumber evidence="10">1.17.99.6</ecNumber>
    </submittedName>
</protein>
<gene>
    <name evidence="10" type="primary">queG</name>
    <name evidence="10" type="ORF">IFJ97_02005</name>
</gene>
<evidence type="ECO:0000256" key="6">
    <source>
        <dbReference type="ARBA" id="ARBA00023002"/>
    </source>
</evidence>
<dbReference type="SUPFAM" id="SSF46548">
    <property type="entry name" value="alpha-helical ferredoxin"/>
    <property type="match status" value="1"/>
</dbReference>
<evidence type="ECO:0000256" key="8">
    <source>
        <dbReference type="ARBA" id="ARBA00023014"/>
    </source>
</evidence>
<sequence>MRPRRCGRGRQGSQRWQPRALARLVRSDPRLLLPGCTSVVAAAMSYRCDQPDSTTLAANDGRAWVSRYAWGRDYHRILKKKLIRLGRWLAEQRPGAQWRACVDTAPILEREWAARAGLGWIGKNTLLLNREFGSELFLGILLTDQKLVPDGPLPEHCGTCTACLDACPTAAFPEPRVLDARRCVGYLTVEHRSTIPAEFRSGIGTMIAGCDICQEVCPWTQRAPADLHPEFAPEARRLRPQLEALEGLDEEGYAEWRKGSALSRIRYEQFRRNLGIARSNLTHSRK</sequence>
<keyword evidence="4" id="KW-0479">Metal-binding</keyword>
<dbReference type="Proteomes" id="UP000598633">
    <property type="component" value="Unassembled WGS sequence"/>
</dbReference>
<dbReference type="PROSITE" id="PS00198">
    <property type="entry name" value="4FE4S_FER_1"/>
    <property type="match status" value="1"/>
</dbReference>
<evidence type="ECO:0000313" key="10">
    <source>
        <dbReference type="EMBL" id="MBD3870116.1"/>
    </source>
</evidence>
<dbReference type="Pfam" id="PF08331">
    <property type="entry name" value="QueG_DUF1730"/>
    <property type="match status" value="1"/>
</dbReference>
<dbReference type="PROSITE" id="PS51379">
    <property type="entry name" value="4FE4S_FER_2"/>
    <property type="match status" value="1"/>
</dbReference>
<comment type="caution">
    <text evidence="10">The sequence shown here is derived from an EMBL/GenBank/DDBJ whole genome shotgun (WGS) entry which is preliminary data.</text>
</comment>
<dbReference type="GO" id="GO:0046872">
    <property type="term" value="F:metal ion binding"/>
    <property type="evidence" value="ECO:0007669"/>
    <property type="project" value="UniProtKB-KW"/>
</dbReference>
<keyword evidence="3" id="KW-0819">tRNA processing</keyword>
<evidence type="ECO:0000256" key="4">
    <source>
        <dbReference type="ARBA" id="ARBA00022723"/>
    </source>
</evidence>
<dbReference type="EMBL" id="JACXWA010000032">
    <property type="protein sequence ID" value="MBD3870116.1"/>
    <property type="molecule type" value="Genomic_DNA"/>
</dbReference>
<proteinExistence type="predicted"/>
<feature type="domain" description="4Fe-4S ferredoxin-type" evidence="9">
    <location>
        <begin position="145"/>
        <end position="177"/>
    </location>
</feature>
<dbReference type="GO" id="GO:0008616">
    <property type="term" value="P:tRNA queuosine(34) biosynthetic process"/>
    <property type="evidence" value="ECO:0007669"/>
    <property type="project" value="UniProtKB-KW"/>
</dbReference>
<dbReference type="InterPro" id="IPR013542">
    <property type="entry name" value="QueG_DUF1730"/>
</dbReference>
<dbReference type="PANTHER" id="PTHR30002:SF4">
    <property type="entry name" value="EPOXYQUEUOSINE REDUCTASE"/>
    <property type="match status" value="1"/>
</dbReference>
<evidence type="ECO:0000256" key="7">
    <source>
        <dbReference type="ARBA" id="ARBA00023004"/>
    </source>
</evidence>
<reference evidence="10 11" key="1">
    <citation type="submission" date="2020-08" db="EMBL/GenBank/DDBJ databases">
        <title>Acidobacteriota in marine sediments use diverse sulfur dissimilation pathways.</title>
        <authorList>
            <person name="Wasmund K."/>
        </authorList>
    </citation>
    <scope>NUCLEOTIDE SEQUENCE [LARGE SCALE GENOMIC DNA]</scope>
    <source>
        <strain evidence="10">MAG AM3-A</strain>
    </source>
</reference>